<dbReference type="HOGENOM" id="CLU_107519_0_0_9"/>
<evidence type="ECO:0000313" key="1">
    <source>
        <dbReference type="EMBL" id="ERK56954.1"/>
    </source>
</evidence>
<dbReference type="PATRIC" id="fig|1321820.3.peg.1208"/>
<evidence type="ECO:0000313" key="2">
    <source>
        <dbReference type="Proteomes" id="UP000016637"/>
    </source>
</evidence>
<dbReference type="Gene3D" id="3.40.50.11940">
    <property type="match status" value="2"/>
</dbReference>
<gene>
    <name evidence="1" type="ORF">HMPREF1983_01246</name>
</gene>
<keyword evidence="2" id="KW-1185">Reference proteome</keyword>
<dbReference type="Proteomes" id="UP000016637">
    <property type="component" value="Unassembled WGS sequence"/>
</dbReference>
<name>U2QL88_9BACL</name>
<accession>U2QL88</accession>
<proteinExistence type="predicted"/>
<sequence length="224" mass="26736">MKIVNREWQRSIELKENIIHTIILENKQYFRECVRSLKLQHQGDEGLFIFSDGLKEISLAKYSYIITDLFNLDINNKKILTKIYTELMKYAVENCIELNTIQTHLLNYYENLIHSSSLELEYRDEFDIMGMLKLADFKINLISNNDLEKLIKYLKVLVELCGIKVIFIVGLHMHYTENEIKQLYKELCINKINIINIENRQYKNLSTVDYTEKVYIFDEENCEI</sequence>
<organism evidence="1 2">
    <name type="scientific">Gemella bergeri ATCC 700627</name>
    <dbReference type="NCBI Taxonomy" id="1321820"/>
    <lineage>
        <taxon>Bacteria</taxon>
        <taxon>Bacillati</taxon>
        <taxon>Bacillota</taxon>
        <taxon>Bacilli</taxon>
        <taxon>Bacillales</taxon>
        <taxon>Gemellaceae</taxon>
        <taxon>Gemella</taxon>
    </lineage>
</organism>
<dbReference type="EMBL" id="AWVP01000078">
    <property type="protein sequence ID" value="ERK56954.1"/>
    <property type="molecule type" value="Genomic_DNA"/>
</dbReference>
<protein>
    <submittedName>
        <fullName evidence="1">CRISPR-associated protein, Csn2 family</fullName>
    </submittedName>
</protein>
<dbReference type="Pfam" id="PF09711">
    <property type="entry name" value="Cas_Csn2"/>
    <property type="match status" value="1"/>
</dbReference>
<dbReference type="NCBIfam" id="TIGR01866">
    <property type="entry name" value="cas_Csn2"/>
    <property type="match status" value="1"/>
</dbReference>
<dbReference type="InterPro" id="IPR038600">
    <property type="entry name" value="Csn2_sf"/>
</dbReference>
<dbReference type="AlphaFoldDB" id="U2QL88"/>
<dbReference type="eggNOG" id="ENOG5032YV1">
    <property type="taxonomic scope" value="Bacteria"/>
</dbReference>
<dbReference type="InterPro" id="IPR010146">
    <property type="entry name" value="CRISPR-assoc_prot_Csn2-typ"/>
</dbReference>
<reference evidence="1 2" key="1">
    <citation type="submission" date="2013-08" db="EMBL/GenBank/DDBJ databases">
        <authorList>
            <person name="Weinstock G."/>
            <person name="Sodergren E."/>
            <person name="Wylie T."/>
            <person name="Fulton L."/>
            <person name="Fulton R."/>
            <person name="Fronick C."/>
            <person name="O'Laughlin M."/>
            <person name="Godfrey J."/>
            <person name="Miner T."/>
            <person name="Herter B."/>
            <person name="Appelbaum E."/>
            <person name="Cordes M."/>
            <person name="Lek S."/>
            <person name="Wollam A."/>
            <person name="Pepin K.H."/>
            <person name="Palsikar V.B."/>
            <person name="Mitreva M."/>
            <person name="Wilson R.K."/>
        </authorList>
    </citation>
    <scope>NUCLEOTIDE SEQUENCE [LARGE SCALE GENOMIC DNA]</scope>
    <source>
        <strain evidence="1 2">ATCC 700627</strain>
    </source>
</reference>
<dbReference type="RefSeq" id="WP_021752444.1">
    <property type="nucleotide sequence ID" value="NZ_KI271806.1"/>
</dbReference>
<comment type="caution">
    <text evidence="1">The sequence shown here is derived from an EMBL/GenBank/DDBJ whole genome shotgun (WGS) entry which is preliminary data.</text>
</comment>